<comment type="caution">
    <text evidence="7">The sequence shown here is derived from an EMBL/GenBank/DDBJ whole genome shotgun (WGS) entry which is preliminary data.</text>
</comment>
<dbReference type="HAMAP" id="MF_01420">
    <property type="entry name" value="HTH_type_WhiA"/>
    <property type="match status" value="1"/>
</dbReference>
<dbReference type="PANTHER" id="PTHR37307">
    <property type="entry name" value="CELL DIVISION PROTEIN WHIA-RELATED"/>
    <property type="match status" value="1"/>
</dbReference>
<comment type="function">
    <text evidence="4">Involved in cell division and chromosome segregation.</text>
</comment>
<keyword evidence="1 4" id="KW-0132">Cell division</keyword>
<keyword evidence="2 4" id="KW-0238">DNA-binding</keyword>
<gene>
    <name evidence="4 7" type="primary">whiA</name>
    <name evidence="7" type="ORF">RBATCC27255_01615</name>
</gene>
<dbReference type="InterPro" id="IPR027434">
    <property type="entry name" value="Homing_endonucl"/>
</dbReference>
<feature type="domain" description="WhiA LAGLIDADG-like" evidence="6">
    <location>
        <begin position="122"/>
        <end position="216"/>
    </location>
</feature>
<dbReference type="Gene3D" id="3.10.28.10">
    <property type="entry name" value="Homing endonucleases"/>
    <property type="match status" value="1"/>
</dbReference>
<dbReference type="InterPro" id="IPR003802">
    <property type="entry name" value="Sporulation_regulator_WhiA"/>
</dbReference>
<keyword evidence="8" id="KW-1185">Reference proteome</keyword>
<dbReference type="Pfam" id="PF02650">
    <property type="entry name" value="HTH_WhiA"/>
    <property type="match status" value="1"/>
</dbReference>
<evidence type="ECO:0000256" key="3">
    <source>
        <dbReference type="ARBA" id="ARBA00023306"/>
    </source>
</evidence>
<dbReference type="RefSeq" id="WP_101029548.1">
    <property type="nucleotide sequence ID" value="NZ_CABMMZ010000072.1"/>
</dbReference>
<evidence type="ECO:0000313" key="7">
    <source>
        <dbReference type="EMBL" id="PKD27226.1"/>
    </source>
</evidence>
<dbReference type="Pfam" id="PF14527">
    <property type="entry name" value="LAGLIDADG_WhiA"/>
    <property type="match status" value="1"/>
</dbReference>
<organism evidence="7 8">
    <name type="scientific">Ruminococcus bromii</name>
    <dbReference type="NCBI Taxonomy" id="40518"/>
    <lineage>
        <taxon>Bacteria</taxon>
        <taxon>Bacillati</taxon>
        <taxon>Bacillota</taxon>
        <taxon>Clostridia</taxon>
        <taxon>Eubacteriales</taxon>
        <taxon>Oscillospiraceae</taxon>
        <taxon>Ruminococcus</taxon>
    </lineage>
</organism>
<dbReference type="GO" id="GO:0003677">
    <property type="term" value="F:DNA binding"/>
    <property type="evidence" value="ECO:0007669"/>
    <property type="project" value="UniProtKB-UniRule"/>
</dbReference>
<dbReference type="EMBL" id="NNSR01000072">
    <property type="protein sequence ID" value="PKD27226.1"/>
    <property type="molecule type" value="Genomic_DNA"/>
</dbReference>
<dbReference type="InterPro" id="IPR039518">
    <property type="entry name" value="WhiA_LAGLIDADG_dom"/>
</dbReference>
<comment type="similarity">
    <text evidence="4">Belongs to the WhiA family.</text>
</comment>
<evidence type="ECO:0000256" key="2">
    <source>
        <dbReference type="ARBA" id="ARBA00023125"/>
    </source>
</evidence>
<evidence type="ECO:0000259" key="5">
    <source>
        <dbReference type="Pfam" id="PF02650"/>
    </source>
</evidence>
<name>A0A2N0UJR3_9FIRM</name>
<dbReference type="PANTHER" id="PTHR37307:SF1">
    <property type="entry name" value="CELL DIVISION PROTEIN WHIA-RELATED"/>
    <property type="match status" value="1"/>
</dbReference>
<keyword evidence="3 4" id="KW-0131">Cell cycle</keyword>
<dbReference type="SUPFAM" id="SSF55608">
    <property type="entry name" value="Homing endonucleases"/>
    <property type="match status" value="1"/>
</dbReference>
<dbReference type="NCBIfam" id="TIGR00647">
    <property type="entry name" value="DNA_bind_WhiA"/>
    <property type="match status" value="1"/>
</dbReference>
<evidence type="ECO:0000259" key="6">
    <source>
        <dbReference type="Pfam" id="PF14527"/>
    </source>
</evidence>
<sequence>MSFSSDVKKEICSVEQFDREALKAELYGMLLFSRNFSSKKITFTTESNYAGNRLIFLLQNLYMPIIEKQSALRTKSSDSRLYKIIVIDENDCKRIFEDFGHIYGQVTLRVNRANLSSEELTQSFLRGVFLSCGSISDPMKSYHLEFCVPHKNLSQDLCKVLSEITECTLAPKTVVRSGSYIVYFKESEQICDLLTYIGAPIRAMEIMGTKAIKQVRNNVNRRINGEVANIGKIATASAKQLDAIEHIKRTVGIDSLPEDLREIAYLRLENPDMSLRDLGQNLSTPISRSGANHRMQRLLEYAGTEVKTNGK</sequence>
<dbReference type="GO" id="GO:0043937">
    <property type="term" value="P:regulation of sporulation"/>
    <property type="evidence" value="ECO:0007669"/>
    <property type="project" value="InterPro"/>
</dbReference>
<evidence type="ECO:0000256" key="1">
    <source>
        <dbReference type="ARBA" id="ARBA00022618"/>
    </source>
</evidence>
<accession>A0A2N0UJR3</accession>
<protein>
    <recommendedName>
        <fullName evidence="4">Probable cell division protein WhiA</fullName>
    </recommendedName>
</protein>
<dbReference type="Proteomes" id="UP000233425">
    <property type="component" value="Unassembled WGS sequence"/>
</dbReference>
<evidence type="ECO:0000256" key="4">
    <source>
        <dbReference type="HAMAP-Rule" id="MF_01420"/>
    </source>
</evidence>
<feature type="domain" description="Sporulation regulator WhiA C-terminal" evidence="5">
    <location>
        <begin position="219"/>
        <end position="301"/>
    </location>
</feature>
<dbReference type="GO" id="GO:0051301">
    <property type="term" value="P:cell division"/>
    <property type="evidence" value="ECO:0007669"/>
    <property type="project" value="UniProtKB-UniRule"/>
</dbReference>
<dbReference type="AlphaFoldDB" id="A0A2N0UJR3"/>
<proteinExistence type="inferred from homology"/>
<reference evidence="7" key="1">
    <citation type="journal article" date="2018" name="Environ. Microbiol.">
        <title>Sporulation capability and amylosome conservation among diverse human colonic and rumen isolates of the keystone starch-degrader Ruminococcus bromii.</title>
        <authorList>
            <person name="Mukhopadhya I."/>
            <person name="Morais S."/>
            <person name="Laverde-Gomez J."/>
            <person name="Sheridan P.O."/>
            <person name="Walker A.W."/>
            <person name="Kelly W."/>
            <person name="Klieve A.V."/>
            <person name="Ouwerkerk D."/>
            <person name="Duncan S.H."/>
            <person name="Louis P."/>
            <person name="Koropatkin N."/>
            <person name="Cockburn D."/>
            <person name="Kibler R."/>
            <person name="Cooper P.J."/>
            <person name="Sandoval C."/>
            <person name="Crost E."/>
            <person name="Juge N."/>
            <person name="Bayer E.A."/>
            <person name="Flint H.J."/>
        </authorList>
    </citation>
    <scope>NUCLEOTIDE SEQUENCE [LARGE SCALE GENOMIC DNA]</scope>
    <source>
        <strain evidence="7">ATCC 27255</strain>
    </source>
</reference>
<evidence type="ECO:0000313" key="8">
    <source>
        <dbReference type="Proteomes" id="UP000233425"/>
    </source>
</evidence>
<dbReference type="InterPro" id="IPR023054">
    <property type="entry name" value="Sporulation_regulator_WhiA_C"/>
</dbReference>